<dbReference type="PANTHER" id="PTHR45138:SF9">
    <property type="entry name" value="DIGUANYLATE CYCLASE DGCM-RELATED"/>
    <property type="match status" value="1"/>
</dbReference>
<dbReference type="PANTHER" id="PTHR45138">
    <property type="entry name" value="REGULATORY COMPONENTS OF SENSORY TRANSDUCTION SYSTEM"/>
    <property type="match status" value="1"/>
</dbReference>
<dbReference type="GO" id="GO:1902201">
    <property type="term" value="P:negative regulation of bacterial-type flagellum-dependent cell motility"/>
    <property type="evidence" value="ECO:0007669"/>
    <property type="project" value="TreeGrafter"/>
</dbReference>
<feature type="transmembrane region" description="Helical" evidence="5">
    <location>
        <begin position="34"/>
        <end position="52"/>
    </location>
</feature>
<dbReference type="GO" id="GO:0052621">
    <property type="term" value="F:diguanylate cyclase activity"/>
    <property type="evidence" value="ECO:0007669"/>
    <property type="project" value="UniProtKB-EC"/>
</dbReference>
<dbReference type="EC" id="2.7.7.65" evidence="3"/>
<evidence type="ECO:0000259" key="6">
    <source>
        <dbReference type="PROSITE" id="PS50887"/>
    </source>
</evidence>
<dbReference type="GO" id="GO:0043709">
    <property type="term" value="P:cell adhesion involved in single-species biofilm formation"/>
    <property type="evidence" value="ECO:0007669"/>
    <property type="project" value="TreeGrafter"/>
</dbReference>
<organism evidence="7 8">
    <name type="scientific">Stutzerimonas stutzeri</name>
    <name type="common">Pseudomonas stutzeri</name>
    <dbReference type="NCBI Taxonomy" id="316"/>
    <lineage>
        <taxon>Bacteria</taxon>
        <taxon>Pseudomonadati</taxon>
        <taxon>Pseudomonadota</taxon>
        <taxon>Gammaproteobacteria</taxon>
        <taxon>Pseudomonadales</taxon>
        <taxon>Pseudomonadaceae</taxon>
        <taxon>Stutzerimonas</taxon>
    </lineage>
</organism>
<dbReference type="SUPFAM" id="SSF55073">
    <property type="entry name" value="Nucleotide cyclase"/>
    <property type="match status" value="1"/>
</dbReference>
<evidence type="ECO:0000313" key="8">
    <source>
        <dbReference type="Proteomes" id="UP001138621"/>
    </source>
</evidence>
<accession>A0AA40RQJ6</accession>
<evidence type="ECO:0000313" key="7">
    <source>
        <dbReference type="EMBL" id="MBA1304176.1"/>
    </source>
</evidence>
<dbReference type="FunFam" id="3.30.70.270:FF:000001">
    <property type="entry name" value="Diguanylate cyclase domain protein"/>
    <property type="match status" value="1"/>
</dbReference>
<feature type="transmembrane region" description="Helical" evidence="5">
    <location>
        <begin position="58"/>
        <end position="81"/>
    </location>
</feature>
<dbReference type="InterPro" id="IPR043128">
    <property type="entry name" value="Rev_trsase/Diguanyl_cyclase"/>
</dbReference>
<dbReference type="PROSITE" id="PS50887">
    <property type="entry name" value="GGDEF"/>
    <property type="match status" value="1"/>
</dbReference>
<comment type="catalytic activity">
    <reaction evidence="4">
        <text>2 GTP = 3',3'-c-di-GMP + 2 diphosphate</text>
        <dbReference type="Rhea" id="RHEA:24898"/>
        <dbReference type="ChEBI" id="CHEBI:33019"/>
        <dbReference type="ChEBI" id="CHEBI:37565"/>
        <dbReference type="ChEBI" id="CHEBI:58805"/>
        <dbReference type="EC" id="2.7.7.65"/>
    </reaction>
</comment>
<dbReference type="RefSeq" id="WP_045158693.1">
    <property type="nucleotide sequence ID" value="NZ_AP024722.1"/>
</dbReference>
<feature type="transmembrane region" description="Helical" evidence="5">
    <location>
        <begin position="93"/>
        <end position="113"/>
    </location>
</feature>
<dbReference type="InterPro" id="IPR050469">
    <property type="entry name" value="Diguanylate_Cyclase"/>
</dbReference>
<dbReference type="Pfam" id="PF00990">
    <property type="entry name" value="GGDEF"/>
    <property type="match status" value="1"/>
</dbReference>
<keyword evidence="5" id="KW-0812">Transmembrane</keyword>
<dbReference type="InterPro" id="IPR029787">
    <property type="entry name" value="Nucleotide_cyclase"/>
</dbReference>
<dbReference type="AlphaFoldDB" id="A0AA40RQJ6"/>
<comment type="subcellular location">
    <subcellularLocation>
        <location evidence="2">Cell inner membrane</location>
    </subcellularLocation>
</comment>
<feature type="transmembrane region" description="Helical" evidence="5">
    <location>
        <begin position="181"/>
        <end position="206"/>
    </location>
</feature>
<feature type="transmembrane region" description="Helical" evidence="5">
    <location>
        <begin position="119"/>
        <end position="139"/>
    </location>
</feature>
<evidence type="ECO:0000256" key="3">
    <source>
        <dbReference type="ARBA" id="ARBA00012528"/>
    </source>
</evidence>
<proteinExistence type="predicted"/>
<name>A0AA40RQJ6_STUST</name>
<dbReference type="CDD" id="cd01949">
    <property type="entry name" value="GGDEF"/>
    <property type="match status" value="1"/>
</dbReference>
<evidence type="ECO:0000256" key="4">
    <source>
        <dbReference type="ARBA" id="ARBA00034247"/>
    </source>
</evidence>
<dbReference type="GO" id="GO:0005886">
    <property type="term" value="C:plasma membrane"/>
    <property type="evidence" value="ECO:0007669"/>
    <property type="project" value="UniProtKB-SubCell"/>
</dbReference>
<dbReference type="EMBL" id="JAAMRD010000004">
    <property type="protein sequence ID" value="MBA1304176.1"/>
    <property type="molecule type" value="Genomic_DNA"/>
</dbReference>
<feature type="transmembrane region" description="Helical" evidence="5">
    <location>
        <begin position="151"/>
        <end position="169"/>
    </location>
</feature>
<feature type="transmembrane region" description="Helical" evidence="5">
    <location>
        <begin position="6"/>
        <end position="27"/>
    </location>
</feature>
<dbReference type="NCBIfam" id="TIGR00254">
    <property type="entry name" value="GGDEF"/>
    <property type="match status" value="1"/>
</dbReference>
<evidence type="ECO:0000256" key="2">
    <source>
        <dbReference type="ARBA" id="ARBA00004533"/>
    </source>
</evidence>
<dbReference type="SMART" id="SM00267">
    <property type="entry name" value="GGDEF"/>
    <property type="match status" value="1"/>
</dbReference>
<comment type="cofactor">
    <cofactor evidence="1">
        <name>Mg(2+)</name>
        <dbReference type="ChEBI" id="CHEBI:18420"/>
    </cofactor>
</comment>
<protein>
    <recommendedName>
        <fullName evidence="3">diguanylate cyclase</fullName>
        <ecNumber evidence="3">2.7.7.65</ecNumber>
    </recommendedName>
</protein>
<keyword evidence="5" id="KW-1133">Transmembrane helix</keyword>
<dbReference type="Gene3D" id="3.30.70.270">
    <property type="match status" value="1"/>
</dbReference>
<evidence type="ECO:0000256" key="1">
    <source>
        <dbReference type="ARBA" id="ARBA00001946"/>
    </source>
</evidence>
<dbReference type="Proteomes" id="UP001138621">
    <property type="component" value="Unassembled WGS sequence"/>
</dbReference>
<comment type="caution">
    <text evidence="7">The sequence shown here is derived from an EMBL/GenBank/DDBJ whole genome shotgun (WGS) entry which is preliminary data.</text>
</comment>
<feature type="domain" description="GGDEF" evidence="6">
    <location>
        <begin position="248"/>
        <end position="377"/>
    </location>
</feature>
<dbReference type="GeneID" id="66822081"/>
<keyword evidence="5" id="KW-0472">Membrane</keyword>
<gene>
    <name evidence="7" type="ORF">G7024_07125</name>
</gene>
<dbReference type="InterPro" id="IPR000160">
    <property type="entry name" value="GGDEF_dom"/>
</dbReference>
<reference evidence="7" key="1">
    <citation type="submission" date="2020-02" db="EMBL/GenBank/DDBJ databases">
        <title>Synteny-based analysis reveals conserved mechanism for high triclosan tolerance in Pseudomonas, as well as instances of horizontal transfer.</title>
        <authorList>
            <person name="Mcfarland A.G."/>
            <person name="Bertucci H.K."/>
            <person name="Litmann E."/>
            <person name="Shen J."/>
            <person name="Huttenhower C."/>
            <person name="Hartmann E.M."/>
        </authorList>
    </citation>
    <scope>NUCLEOTIDE SEQUENCE</scope>
    <source>
        <strain evidence="7">109A1</strain>
    </source>
</reference>
<evidence type="ECO:0000256" key="5">
    <source>
        <dbReference type="SAM" id="Phobius"/>
    </source>
</evidence>
<sequence>MHLSVPTLTLVDIYVLLLLGVLMFFAWRSGQRDATLGFTCLMLLFGTVSTVLGCLRGMGIDVVPIVLGNIALQLALAMNWTAMRTFVGRPPHLPGILAGALLWGGLCLVPAFYSSLTARLLLASALTVVYTLLAMSELWRSRQRLSVSLRPAMGLMLLHVSFYLLRMVVDRGQPFGDADQVSFFAFVIFETLLYAIGISFVTLAMVRERAEQQYRHASLSDPLTGIGNRRSFIDAGQALLQRCHVRGEPVTLLLCDLDFFKRLNDTFGHQAGDRALIDFGQVIARRMRRQDVFGRIGGEEFACLLADADALVGREVAERIRGEFAAMPFAEQGQLSVSIGVATTISRYELDELMAQADRALYAAKAAGRNCTRLANGDAEAQDGAALTRGAPGFGL</sequence>